<evidence type="ECO:0000313" key="4">
    <source>
        <dbReference type="Proteomes" id="UP000682005"/>
    </source>
</evidence>
<reference evidence="1 3" key="1">
    <citation type="submission" date="2015-07" db="EMBL/GenBank/DDBJ databases">
        <authorList>
            <person name="Noorani M."/>
        </authorList>
    </citation>
    <scope>NUCLEOTIDE SEQUENCE [LARGE SCALE GENOMIC DNA]</scope>
    <source>
        <strain evidence="1 3">W1435</strain>
    </source>
</reference>
<dbReference type="InterPro" id="IPR006450">
    <property type="entry name" value="Phage_HK97_gp6-like"/>
</dbReference>
<dbReference type="Proteomes" id="UP000060345">
    <property type="component" value="Chromosome 1"/>
</dbReference>
<dbReference type="Pfam" id="PF05135">
    <property type="entry name" value="Phage_connect_1"/>
    <property type="match status" value="1"/>
</dbReference>
<dbReference type="Gene3D" id="1.10.3230.30">
    <property type="entry name" value="Phage gp6-like head-tail connector protein"/>
    <property type="match status" value="1"/>
</dbReference>
<sequence length="113" mass="12973">MYVNLQQLKKHLNIDSSFHEDDEYLCDLEQAAELAVERHIDDKLENILIASGRTTLPPPLVQSILILTANLYANRESIAFSSHTELPYSLTYLLDLYKNYSKKFTGGKEKVQQ</sequence>
<name>A0A0K1NIV4_9BACT</name>
<evidence type="ECO:0000313" key="1">
    <source>
        <dbReference type="EMBL" id="AKU68611.1"/>
    </source>
</evidence>
<dbReference type="CDD" id="cd08054">
    <property type="entry name" value="gp6"/>
    <property type="match status" value="1"/>
</dbReference>
<protein>
    <submittedName>
        <fullName evidence="2">Phage gp6-like head-tail connector protein</fullName>
    </submittedName>
</protein>
<dbReference type="InterPro" id="IPR021146">
    <property type="entry name" value="Phage_gp6-like_head-tail"/>
</dbReference>
<dbReference type="RefSeq" id="WP_025078359.1">
    <property type="nucleotide sequence ID" value="NZ_BAKO01000013.1"/>
</dbReference>
<proteinExistence type="predicted"/>
<dbReference type="AlphaFoldDB" id="A0A0K1NIV4"/>
<dbReference type="Proteomes" id="UP000682005">
    <property type="component" value="Chromosome 1"/>
</dbReference>
<reference evidence="2 4" key="2">
    <citation type="submission" date="2021-03" db="EMBL/GenBank/DDBJ databases">
        <title>Human Oral Microbial Genomes.</title>
        <authorList>
            <person name="Johnston C.D."/>
            <person name="Chen T."/>
            <person name="Dewhirst F.E."/>
        </authorList>
    </citation>
    <scope>NUCLEOTIDE SEQUENCE [LARGE SCALE GENOMIC DNA]</scope>
    <source>
        <strain evidence="2 4">W1435</strain>
    </source>
</reference>
<keyword evidence="4" id="KW-1185">Reference proteome</keyword>
<gene>
    <name evidence="1" type="ORF">ADJ77_01825</name>
    <name evidence="2" type="ORF">J5A51_08970</name>
</gene>
<accession>A0A0K1NIV4</accession>
<dbReference type="EMBL" id="CP012074">
    <property type="protein sequence ID" value="AKU68611.1"/>
    <property type="molecule type" value="Genomic_DNA"/>
</dbReference>
<dbReference type="OrthoDB" id="1033487at2"/>
<evidence type="ECO:0000313" key="2">
    <source>
        <dbReference type="EMBL" id="QUB87565.1"/>
    </source>
</evidence>
<evidence type="ECO:0000313" key="3">
    <source>
        <dbReference type="Proteomes" id="UP000060345"/>
    </source>
</evidence>
<dbReference type="KEGG" id="pfus:ADJ77_01825"/>
<dbReference type="EMBL" id="CP072370">
    <property type="protein sequence ID" value="QUB87565.1"/>
    <property type="molecule type" value="Genomic_DNA"/>
</dbReference>
<dbReference type="NCBIfam" id="TIGR01560">
    <property type="entry name" value="put_DNA_pack"/>
    <property type="match status" value="1"/>
</dbReference>
<organism evidence="1 3">
    <name type="scientific">Prevotella fusca JCM 17724</name>
    <dbReference type="NCBI Taxonomy" id="1236517"/>
    <lineage>
        <taxon>Bacteria</taxon>
        <taxon>Pseudomonadati</taxon>
        <taxon>Bacteroidota</taxon>
        <taxon>Bacteroidia</taxon>
        <taxon>Bacteroidales</taxon>
        <taxon>Prevotellaceae</taxon>
        <taxon>Prevotella</taxon>
    </lineage>
</organism>
<dbReference type="STRING" id="1236517.ADJ77_01825"/>